<reference evidence="3" key="3">
    <citation type="submission" date="2020-12" db="UniProtKB">
        <authorList>
            <consortium name="EnsemblPlants"/>
        </authorList>
    </citation>
    <scope>IDENTIFICATION</scope>
</reference>
<dbReference type="RefSeq" id="XP_024372584.1">
    <property type="nucleotide sequence ID" value="XM_024516816.2"/>
</dbReference>
<name>A0A2K1KN57_PHYPA</name>
<reference evidence="2 4" key="2">
    <citation type="journal article" date="2018" name="Plant J.">
        <title>The Physcomitrella patens chromosome-scale assembly reveals moss genome structure and evolution.</title>
        <authorList>
            <person name="Lang D."/>
            <person name="Ullrich K.K."/>
            <person name="Murat F."/>
            <person name="Fuchs J."/>
            <person name="Jenkins J."/>
            <person name="Haas F.B."/>
            <person name="Piednoel M."/>
            <person name="Gundlach H."/>
            <person name="Van Bel M."/>
            <person name="Meyberg R."/>
            <person name="Vives C."/>
            <person name="Morata J."/>
            <person name="Symeonidi A."/>
            <person name="Hiss M."/>
            <person name="Muchero W."/>
            <person name="Kamisugi Y."/>
            <person name="Saleh O."/>
            <person name="Blanc G."/>
            <person name="Decker E.L."/>
            <person name="van Gessel N."/>
            <person name="Grimwood J."/>
            <person name="Hayes R.D."/>
            <person name="Graham S.W."/>
            <person name="Gunter L.E."/>
            <person name="McDaniel S.F."/>
            <person name="Hoernstein S.N.W."/>
            <person name="Larsson A."/>
            <person name="Li F.W."/>
            <person name="Perroud P.F."/>
            <person name="Phillips J."/>
            <person name="Ranjan P."/>
            <person name="Rokshar D.S."/>
            <person name="Rothfels C.J."/>
            <person name="Schneider L."/>
            <person name="Shu S."/>
            <person name="Stevenson D.W."/>
            <person name="Thummler F."/>
            <person name="Tillich M."/>
            <person name="Villarreal Aguilar J.C."/>
            <person name="Widiez T."/>
            <person name="Wong G.K."/>
            <person name="Wymore A."/>
            <person name="Zhang Y."/>
            <person name="Zimmer A.D."/>
            <person name="Quatrano R.S."/>
            <person name="Mayer K.F.X."/>
            <person name="Goodstein D."/>
            <person name="Casacuberta J.M."/>
            <person name="Vandepoele K."/>
            <person name="Reski R."/>
            <person name="Cuming A.C."/>
            <person name="Tuskan G.A."/>
            <person name="Maumus F."/>
            <person name="Salse J."/>
            <person name="Schmutz J."/>
            <person name="Rensing S.A."/>
        </authorList>
    </citation>
    <scope>NUCLEOTIDE SEQUENCE [LARGE SCALE GENOMIC DNA]</scope>
    <source>
        <strain evidence="3 4">cv. Gransden 2004</strain>
    </source>
</reference>
<dbReference type="Gramene" id="Pp3c4_12320V3.3">
    <property type="protein sequence ID" value="PAC:32919953.CDS.1"/>
    <property type="gene ID" value="Pp3c4_12320"/>
</dbReference>
<sequence>MESVAQLEHSQSNGNSQRQGPAWLSPLLRKEFFGHCKKHTTGKHEKNQFCLTCCSGPYCPEGLSQSHSGHASVQVRKASHRDVVRITDIHKYLDISNIQAYTINSAKIVFLQSRPQPKLCKGAPKYCDTCHRSLADQVRFCSINCKLVSISHELTGGSATEETLSPPTDARSISGNPTQSGEGSSHLAPSVSNGHDGESAMNCETATSFFPVTPKKQGTKRRSSPSCKLRLVVPSNKRKALEDGAAPLSPMSVLGSGPAFAQDWPDFHGLSTPDSLDDSSTRIHPRKQFHPSRAPFF</sequence>
<dbReference type="OrthoDB" id="1921430at2759"/>
<evidence type="ECO:0000313" key="3">
    <source>
        <dbReference type="EnsemblPlants" id="PAC:32919951.CDS.1"/>
    </source>
</evidence>
<proteinExistence type="predicted"/>
<evidence type="ECO:0000256" key="1">
    <source>
        <dbReference type="SAM" id="MobiDB-lite"/>
    </source>
</evidence>
<dbReference type="Gramene" id="Pp3c4_12320V3.2">
    <property type="protein sequence ID" value="PAC:32919952.CDS.1"/>
    <property type="gene ID" value="Pp3c4_12320"/>
</dbReference>
<keyword evidence="4" id="KW-1185">Reference proteome</keyword>
<dbReference type="EnsemblPlants" id="Pp3c4_12320V3.2">
    <property type="protein sequence ID" value="PAC:32919952.CDS.1"/>
    <property type="gene ID" value="Pp3c4_12320"/>
</dbReference>
<dbReference type="RefSeq" id="XP_024372583.1">
    <property type="nucleotide sequence ID" value="XM_024516815.2"/>
</dbReference>
<gene>
    <name evidence="3" type="primary">LOC112280898</name>
    <name evidence="2" type="ORF">PHYPA_006108</name>
</gene>
<feature type="region of interest" description="Disordered" evidence="1">
    <location>
        <begin position="1"/>
        <end position="21"/>
    </location>
</feature>
<dbReference type="KEGG" id="ppp:112280898"/>
<dbReference type="Pfam" id="PF04640">
    <property type="entry name" value="PLATZ"/>
    <property type="match status" value="1"/>
</dbReference>
<protein>
    <recommendedName>
        <fullName evidence="5">PLATZ transcription factor family protein</fullName>
    </recommendedName>
</protein>
<dbReference type="PaxDb" id="3218-PP1S284_37V6.1"/>
<evidence type="ECO:0000313" key="4">
    <source>
        <dbReference type="Proteomes" id="UP000006727"/>
    </source>
</evidence>
<dbReference type="AlphaFoldDB" id="A0A2K1KN57"/>
<dbReference type="PANTHER" id="PTHR31065:SF46">
    <property type="entry name" value="PLATZ TRANSCRIPTION FACTOR FAMILY PROTEIN-RELATED"/>
    <property type="match status" value="1"/>
</dbReference>
<feature type="compositionally biased region" description="Polar residues" evidence="1">
    <location>
        <begin position="8"/>
        <end position="19"/>
    </location>
</feature>
<dbReference type="PANTHER" id="PTHR31065">
    <property type="entry name" value="PLATZ TRANSCRIPTION FACTOR FAMILY PROTEIN"/>
    <property type="match status" value="1"/>
</dbReference>
<dbReference type="GeneID" id="112280898"/>
<accession>A0A2K1KN57</accession>
<dbReference type="OMA" id="NACTVCY"/>
<dbReference type="Gramene" id="Pp3c4_12320V3.1">
    <property type="protein sequence ID" value="PAC:32919951.CDS.1"/>
    <property type="gene ID" value="Pp3c4_12320"/>
</dbReference>
<feature type="region of interest" description="Disordered" evidence="1">
    <location>
        <begin position="157"/>
        <end position="198"/>
    </location>
</feature>
<feature type="compositionally biased region" description="Polar residues" evidence="1">
    <location>
        <begin position="157"/>
        <end position="183"/>
    </location>
</feature>
<dbReference type="EMBL" id="ABEU02000004">
    <property type="protein sequence ID" value="PNR55213.1"/>
    <property type="molecule type" value="Genomic_DNA"/>
</dbReference>
<dbReference type="EnsemblPlants" id="Pp3c4_12320V3.3">
    <property type="protein sequence ID" value="PAC:32919953.CDS.1"/>
    <property type="gene ID" value="Pp3c4_12320"/>
</dbReference>
<reference evidence="2 4" key="1">
    <citation type="journal article" date="2008" name="Science">
        <title>The Physcomitrella genome reveals evolutionary insights into the conquest of land by plants.</title>
        <authorList>
            <person name="Rensing S."/>
            <person name="Lang D."/>
            <person name="Zimmer A."/>
            <person name="Terry A."/>
            <person name="Salamov A."/>
            <person name="Shapiro H."/>
            <person name="Nishiyama T."/>
            <person name="Perroud P.-F."/>
            <person name="Lindquist E."/>
            <person name="Kamisugi Y."/>
            <person name="Tanahashi T."/>
            <person name="Sakakibara K."/>
            <person name="Fujita T."/>
            <person name="Oishi K."/>
            <person name="Shin-I T."/>
            <person name="Kuroki Y."/>
            <person name="Toyoda A."/>
            <person name="Suzuki Y."/>
            <person name="Hashimoto A."/>
            <person name="Yamaguchi K."/>
            <person name="Sugano A."/>
            <person name="Kohara Y."/>
            <person name="Fujiyama A."/>
            <person name="Anterola A."/>
            <person name="Aoki S."/>
            <person name="Ashton N."/>
            <person name="Barbazuk W.B."/>
            <person name="Barker E."/>
            <person name="Bennetzen J."/>
            <person name="Bezanilla M."/>
            <person name="Blankenship R."/>
            <person name="Cho S.H."/>
            <person name="Dutcher S."/>
            <person name="Estelle M."/>
            <person name="Fawcett J.A."/>
            <person name="Gundlach H."/>
            <person name="Hanada K."/>
            <person name="Heyl A."/>
            <person name="Hicks K.A."/>
            <person name="Hugh J."/>
            <person name="Lohr M."/>
            <person name="Mayer K."/>
            <person name="Melkozernov A."/>
            <person name="Murata T."/>
            <person name="Nelson D."/>
            <person name="Pils B."/>
            <person name="Prigge M."/>
            <person name="Reiss B."/>
            <person name="Renner T."/>
            <person name="Rombauts S."/>
            <person name="Rushton P."/>
            <person name="Sanderfoot A."/>
            <person name="Schween G."/>
            <person name="Shiu S.-H."/>
            <person name="Stueber K."/>
            <person name="Theodoulou F.L."/>
            <person name="Tu H."/>
            <person name="Van de Peer Y."/>
            <person name="Verrier P.J."/>
            <person name="Waters E."/>
            <person name="Wood A."/>
            <person name="Yang L."/>
            <person name="Cove D."/>
            <person name="Cuming A."/>
            <person name="Hasebe M."/>
            <person name="Lucas S."/>
            <person name="Mishler D.B."/>
            <person name="Reski R."/>
            <person name="Grigoriev I."/>
            <person name="Quatrano R.S."/>
            <person name="Boore J.L."/>
        </authorList>
    </citation>
    <scope>NUCLEOTIDE SEQUENCE [LARGE SCALE GENOMIC DNA]</scope>
    <source>
        <strain evidence="3 4">cv. Gransden 2004</strain>
    </source>
</reference>
<feature type="region of interest" description="Disordered" evidence="1">
    <location>
        <begin position="265"/>
        <end position="297"/>
    </location>
</feature>
<organism evidence="2">
    <name type="scientific">Physcomitrium patens</name>
    <name type="common">Spreading-leaved earth moss</name>
    <name type="synonym">Physcomitrella patens</name>
    <dbReference type="NCBI Taxonomy" id="3218"/>
    <lineage>
        <taxon>Eukaryota</taxon>
        <taxon>Viridiplantae</taxon>
        <taxon>Streptophyta</taxon>
        <taxon>Embryophyta</taxon>
        <taxon>Bryophyta</taxon>
        <taxon>Bryophytina</taxon>
        <taxon>Bryopsida</taxon>
        <taxon>Funariidae</taxon>
        <taxon>Funariales</taxon>
        <taxon>Funariaceae</taxon>
        <taxon>Physcomitrium</taxon>
    </lineage>
</organism>
<dbReference type="EnsemblPlants" id="Pp3c4_12320V3.1">
    <property type="protein sequence ID" value="PAC:32919951.CDS.1"/>
    <property type="gene ID" value="Pp3c4_12320"/>
</dbReference>
<dbReference type="InterPro" id="IPR006734">
    <property type="entry name" value="PLATZ"/>
</dbReference>
<evidence type="ECO:0008006" key="5">
    <source>
        <dbReference type="Google" id="ProtNLM"/>
    </source>
</evidence>
<dbReference type="Proteomes" id="UP000006727">
    <property type="component" value="Chromosome 4"/>
</dbReference>
<evidence type="ECO:0000313" key="2">
    <source>
        <dbReference type="EMBL" id="PNR55213.1"/>
    </source>
</evidence>